<evidence type="ECO:0000313" key="13">
    <source>
        <dbReference type="Proteomes" id="UP000064967"/>
    </source>
</evidence>
<comment type="similarity">
    <text evidence="11">Belongs to the Thz kinase family.</text>
</comment>
<dbReference type="RefSeq" id="WP_146651590.1">
    <property type="nucleotide sequence ID" value="NZ_CP012333.1"/>
</dbReference>
<dbReference type="EMBL" id="CP012333">
    <property type="protein sequence ID" value="AKV00271.1"/>
    <property type="molecule type" value="Genomic_DNA"/>
</dbReference>
<dbReference type="GO" id="GO:0005524">
    <property type="term" value="F:ATP binding"/>
    <property type="evidence" value="ECO:0007669"/>
    <property type="project" value="UniProtKB-UniRule"/>
</dbReference>
<dbReference type="UniPathway" id="UPA00060">
    <property type="reaction ID" value="UER00139"/>
</dbReference>
<dbReference type="AlphaFoldDB" id="A0A0K1Q363"/>
<dbReference type="Pfam" id="PF02110">
    <property type="entry name" value="HK"/>
    <property type="match status" value="1"/>
</dbReference>
<evidence type="ECO:0000313" key="12">
    <source>
        <dbReference type="EMBL" id="AKV00271.1"/>
    </source>
</evidence>
<comment type="catalytic activity">
    <reaction evidence="1 11">
        <text>5-(2-hydroxyethyl)-4-methylthiazole + ATP = 4-methyl-5-(2-phosphooxyethyl)-thiazole + ADP + H(+)</text>
        <dbReference type="Rhea" id="RHEA:24212"/>
        <dbReference type="ChEBI" id="CHEBI:15378"/>
        <dbReference type="ChEBI" id="CHEBI:17957"/>
        <dbReference type="ChEBI" id="CHEBI:30616"/>
        <dbReference type="ChEBI" id="CHEBI:58296"/>
        <dbReference type="ChEBI" id="CHEBI:456216"/>
        <dbReference type="EC" id="2.7.1.50"/>
    </reaction>
</comment>
<feature type="binding site" evidence="11">
    <location>
        <position position="199"/>
    </location>
    <ligand>
        <name>substrate</name>
    </ligand>
</feature>
<dbReference type="GO" id="GO:0009228">
    <property type="term" value="P:thiamine biosynthetic process"/>
    <property type="evidence" value="ECO:0007669"/>
    <property type="project" value="UniProtKB-KW"/>
</dbReference>
<evidence type="ECO:0000256" key="7">
    <source>
        <dbReference type="ARBA" id="ARBA00022777"/>
    </source>
</evidence>
<comment type="pathway">
    <text evidence="3 11">Cofactor biosynthesis; thiamine diphosphate biosynthesis; 4-methyl-5-(2-phosphoethyl)-thiazole from 5-(2-hydroxyethyl)-4-methylthiazole: step 1/1.</text>
</comment>
<dbReference type="InterPro" id="IPR029056">
    <property type="entry name" value="Ribokinase-like"/>
</dbReference>
<evidence type="ECO:0000256" key="5">
    <source>
        <dbReference type="ARBA" id="ARBA00022723"/>
    </source>
</evidence>
<evidence type="ECO:0000256" key="2">
    <source>
        <dbReference type="ARBA" id="ARBA00001946"/>
    </source>
</evidence>
<dbReference type="OrthoDB" id="8909021at2"/>
<dbReference type="InterPro" id="IPR000417">
    <property type="entry name" value="Hyethyz_kinase"/>
</dbReference>
<comment type="cofactor">
    <cofactor evidence="2 11">
        <name>Mg(2+)</name>
        <dbReference type="ChEBI" id="CHEBI:18420"/>
    </cofactor>
</comment>
<evidence type="ECO:0000256" key="10">
    <source>
        <dbReference type="ARBA" id="ARBA00022977"/>
    </source>
</evidence>
<evidence type="ECO:0000256" key="11">
    <source>
        <dbReference type="HAMAP-Rule" id="MF_00228"/>
    </source>
</evidence>
<dbReference type="GO" id="GO:0004417">
    <property type="term" value="F:hydroxyethylthiazole kinase activity"/>
    <property type="evidence" value="ECO:0007669"/>
    <property type="project" value="UniProtKB-UniRule"/>
</dbReference>
<dbReference type="CDD" id="cd01170">
    <property type="entry name" value="THZ_kinase"/>
    <property type="match status" value="1"/>
</dbReference>
<dbReference type="STRING" id="1391654.AKJ09_06934"/>
<evidence type="ECO:0000256" key="9">
    <source>
        <dbReference type="ARBA" id="ARBA00022842"/>
    </source>
</evidence>
<accession>A0A0K1Q363</accession>
<dbReference type="Gene3D" id="3.40.1190.20">
    <property type="match status" value="1"/>
</dbReference>
<dbReference type="SUPFAM" id="SSF53613">
    <property type="entry name" value="Ribokinase-like"/>
    <property type="match status" value="1"/>
</dbReference>
<dbReference type="HAMAP" id="MF_00228">
    <property type="entry name" value="Thz_kinase"/>
    <property type="match status" value="1"/>
</dbReference>
<protein>
    <recommendedName>
        <fullName evidence="11">Hydroxyethylthiazole kinase</fullName>
        <ecNumber evidence="11">2.7.1.50</ecNumber>
    </recommendedName>
    <alternativeName>
        <fullName evidence="11">4-methyl-5-beta-hydroxyethylthiazole kinase</fullName>
        <shortName evidence="11">TH kinase</shortName>
        <shortName evidence="11">Thz kinase</shortName>
    </alternativeName>
</protein>
<feature type="binding site" evidence="11">
    <location>
        <position position="172"/>
    </location>
    <ligand>
        <name>ATP</name>
        <dbReference type="ChEBI" id="CHEBI:30616"/>
    </ligand>
</feature>
<evidence type="ECO:0000256" key="6">
    <source>
        <dbReference type="ARBA" id="ARBA00022741"/>
    </source>
</evidence>
<gene>
    <name evidence="11" type="primary">thiM</name>
    <name evidence="12" type="ORF">AKJ09_06934</name>
</gene>
<dbReference type="NCBIfam" id="NF006830">
    <property type="entry name" value="PRK09355.1"/>
    <property type="match status" value="1"/>
</dbReference>
<dbReference type="GO" id="GO:0000287">
    <property type="term" value="F:magnesium ion binding"/>
    <property type="evidence" value="ECO:0007669"/>
    <property type="project" value="UniProtKB-UniRule"/>
</dbReference>
<dbReference type="EC" id="2.7.1.50" evidence="11"/>
<dbReference type="GO" id="GO:0009229">
    <property type="term" value="P:thiamine diphosphate biosynthetic process"/>
    <property type="evidence" value="ECO:0007669"/>
    <property type="project" value="UniProtKB-UniRule"/>
</dbReference>
<evidence type="ECO:0000256" key="3">
    <source>
        <dbReference type="ARBA" id="ARBA00004868"/>
    </source>
</evidence>
<organism evidence="12 13">
    <name type="scientific">Labilithrix luteola</name>
    <dbReference type="NCBI Taxonomy" id="1391654"/>
    <lineage>
        <taxon>Bacteria</taxon>
        <taxon>Pseudomonadati</taxon>
        <taxon>Myxococcota</taxon>
        <taxon>Polyangia</taxon>
        <taxon>Polyangiales</taxon>
        <taxon>Labilitrichaceae</taxon>
        <taxon>Labilithrix</taxon>
    </lineage>
</organism>
<proteinExistence type="inferred from homology"/>
<name>A0A0K1Q363_9BACT</name>
<dbReference type="NCBIfam" id="TIGR00694">
    <property type="entry name" value="thiM"/>
    <property type="match status" value="1"/>
</dbReference>
<keyword evidence="4 11" id="KW-0808">Transferase</keyword>
<sequence>MPSTDHDFVSTLPSALRRLRDARPLVQNITNDVVMNFTANALLAAGASPAMVHAPEEASEFARIASSLVVNIGTLTAPSVTAMVGAAAAAREAGVPWVLDPVAVGATTFRRETVAKLLEEKPTIVRGNASEILAVATGVRAGRGVDADGASSEVADVAAALAKRTDSVIAVTGAVDVVTDGTTTWAIANGHPLLTAITGSGCAVTAIVGAFLGARVAPLEAAAAALVLVGIAGERAALDCPGPGSFAVRFMDALAAITPEDLAAGARVTRA</sequence>
<keyword evidence="13" id="KW-1185">Reference proteome</keyword>
<reference evidence="12 13" key="1">
    <citation type="submission" date="2015-08" db="EMBL/GenBank/DDBJ databases">
        <authorList>
            <person name="Babu N.S."/>
            <person name="Beckwith C.J."/>
            <person name="Beseler K.G."/>
            <person name="Brison A."/>
            <person name="Carone J.V."/>
            <person name="Caskin T.P."/>
            <person name="Diamond M."/>
            <person name="Durham M.E."/>
            <person name="Foxe J.M."/>
            <person name="Go M."/>
            <person name="Henderson B.A."/>
            <person name="Jones I.B."/>
            <person name="McGettigan J.A."/>
            <person name="Micheletti S.J."/>
            <person name="Nasrallah M.E."/>
            <person name="Ortiz D."/>
            <person name="Piller C.R."/>
            <person name="Privatt S.R."/>
            <person name="Schneider S.L."/>
            <person name="Sharp S."/>
            <person name="Smith T.C."/>
            <person name="Stanton J.D."/>
            <person name="Ullery H.E."/>
            <person name="Wilson R.J."/>
            <person name="Serrano M.G."/>
            <person name="Buck G."/>
            <person name="Lee V."/>
            <person name="Wang Y."/>
            <person name="Carvalho R."/>
            <person name="Voegtly L."/>
            <person name="Shi R."/>
            <person name="Duckworth R."/>
            <person name="Johnson A."/>
            <person name="Loviza R."/>
            <person name="Walstead R."/>
            <person name="Shah Z."/>
            <person name="Kiflezghi M."/>
            <person name="Wade K."/>
            <person name="Ball S.L."/>
            <person name="Bradley K.W."/>
            <person name="Asai D.J."/>
            <person name="Bowman C.A."/>
            <person name="Russell D.A."/>
            <person name="Pope W.H."/>
            <person name="Jacobs-Sera D."/>
            <person name="Hendrix R.W."/>
            <person name="Hatfull G.F."/>
        </authorList>
    </citation>
    <scope>NUCLEOTIDE SEQUENCE [LARGE SCALE GENOMIC DNA]</scope>
    <source>
        <strain evidence="12 13">DSM 27648</strain>
    </source>
</reference>
<comment type="function">
    <text evidence="11">Catalyzes the phosphorylation of the hydroxyl group of 4-methyl-5-beta-hydroxyethylthiazole (THZ).</text>
</comment>
<keyword evidence="7 11" id="KW-0418">Kinase</keyword>
<keyword evidence="5 11" id="KW-0479">Metal-binding</keyword>
<dbReference type="KEGG" id="llu:AKJ09_06934"/>
<keyword evidence="6 11" id="KW-0547">Nucleotide-binding</keyword>
<evidence type="ECO:0000256" key="1">
    <source>
        <dbReference type="ARBA" id="ARBA00001771"/>
    </source>
</evidence>
<keyword evidence="9 11" id="KW-0460">Magnesium</keyword>
<dbReference type="PATRIC" id="fig|1391654.3.peg.7040"/>
<dbReference type="PIRSF" id="PIRSF000513">
    <property type="entry name" value="Thz_kinase"/>
    <property type="match status" value="1"/>
</dbReference>
<dbReference type="PRINTS" id="PR01099">
    <property type="entry name" value="HYETHTZKNASE"/>
</dbReference>
<keyword evidence="10 11" id="KW-0784">Thiamine biosynthesis</keyword>
<dbReference type="Proteomes" id="UP000064967">
    <property type="component" value="Chromosome"/>
</dbReference>
<feature type="binding site" evidence="11">
    <location>
        <position position="126"/>
    </location>
    <ligand>
        <name>ATP</name>
        <dbReference type="ChEBI" id="CHEBI:30616"/>
    </ligand>
</feature>
<evidence type="ECO:0000256" key="4">
    <source>
        <dbReference type="ARBA" id="ARBA00022679"/>
    </source>
</evidence>
<keyword evidence="8 11" id="KW-0067">ATP-binding</keyword>
<evidence type="ECO:0000256" key="8">
    <source>
        <dbReference type="ARBA" id="ARBA00022840"/>
    </source>
</evidence>
<feature type="binding site" evidence="11">
    <location>
        <position position="51"/>
    </location>
    <ligand>
        <name>substrate</name>
    </ligand>
</feature>